<dbReference type="PANTHER" id="PTHR30373:SF8">
    <property type="entry name" value="BLL7265 PROTEIN"/>
    <property type="match status" value="1"/>
</dbReference>
<evidence type="ECO:0000313" key="4">
    <source>
        <dbReference type="Proteomes" id="UP001216674"/>
    </source>
</evidence>
<name>A0ABT6ASI4_9BURK</name>
<organism evidence="3 4">
    <name type="scientific">Cupriavidus basilensis</name>
    <dbReference type="NCBI Taxonomy" id="68895"/>
    <lineage>
        <taxon>Bacteria</taxon>
        <taxon>Pseudomonadati</taxon>
        <taxon>Pseudomonadota</taxon>
        <taxon>Betaproteobacteria</taxon>
        <taxon>Burkholderiales</taxon>
        <taxon>Burkholderiaceae</taxon>
        <taxon>Cupriavidus</taxon>
    </lineage>
</organism>
<protein>
    <submittedName>
        <fullName evidence="3">TPM domain-containing protein</fullName>
    </submittedName>
</protein>
<gene>
    <name evidence="3" type="ORF">P3W85_19925</name>
</gene>
<sequence length="160" mass="17201">LRHLGTRPGAASRHFPAEAQQQLQQAVRAGEQQHRGEVRVVIESSLPVAMALAGVSPRARARALFGTLEVWNTEGHTGVLLYINLADHAVELLADRGIDARVGPETWRAICGELAAGLARELSVKPVLAAVDKIHRQLAAHFPAGDGPNPNELDDRPVIL</sequence>
<comment type="caution">
    <text evidence="3">The sequence shown here is derived from an EMBL/GenBank/DDBJ whole genome shotgun (WGS) entry which is preliminary data.</text>
</comment>
<feature type="region of interest" description="Disordered" evidence="1">
    <location>
        <begin position="141"/>
        <end position="160"/>
    </location>
</feature>
<evidence type="ECO:0000259" key="2">
    <source>
        <dbReference type="Pfam" id="PF04536"/>
    </source>
</evidence>
<dbReference type="Pfam" id="PF04536">
    <property type="entry name" value="TPM_phosphatase"/>
    <property type="match status" value="1"/>
</dbReference>
<evidence type="ECO:0000256" key="1">
    <source>
        <dbReference type="SAM" id="MobiDB-lite"/>
    </source>
</evidence>
<reference evidence="3 4" key="1">
    <citation type="submission" date="2023-03" db="EMBL/GenBank/DDBJ databases">
        <title>Draft assemblies of triclosan tolerant bacteria isolated from returned activated sludge.</title>
        <authorList>
            <person name="Van Hamelsveld S."/>
        </authorList>
    </citation>
    <scope>NUCLEOTIDE SEQUENCE [LARGE SCALE GENOMIC DNA]</scope>
    <source>
        <strain evidence="3 4">GW210010_S58</strain>
    </source>
</reference>
<dbReference type="Gene3D" id="3.10.310.50">
    <property type="match status" value="1"/>
</dbReference>
<dbReference type="RefSeq" id="WP_276266073.1">
    <property type="nucleotide sequence ID" value="NZ_JARJLM010000339.1"/>
</dbReference>
<dbReference type="EMBL" id="JARJLM010000339">
    <property type="protein sequence ID" value="MDF3835212.1"/>
    <property type="molecule type" value="Genomic_DNA"/>
</dbReference>
<dbReference type="Proteomes" id="UP001216674">
    <property type="component" value="Unassembled WGS sequence"/>
</dbReference>
<proteinExistence type="predicted"/>
<dbReference type="InterPro" id="IPR007621">
    <property type="entry name" value="TPM_dom"/>
</dbReference>
<dbReference type="PANTHER" id="PTHR30373">
    <property type="entry name" value="UPF0603 PROTEIN YGCG"/>
    <property type="match status" value="1"/>
</dbReference>
<feature type="non-terminal residue" evidence="3">
    <location>
        <position position="1"/>
    </location>
</feature>
<accession>A0ABT6ASI4</accession>
<evidence type="ECO:0000313" key="3">
    <source>
        <dbReference type="EMBL" id="MDF3835212.1"/>
    </source>
</evidence>
<feature type="domain" description="TPM" evidence="2">
    <location>
        <begin position="16"/>
        <end position="132"/>
    </location>
</feature>
<keyword evidence="4" id="KW-1185">Reference proteome</keyword>